<dbReference type="GO" id="GO:0102546">
    <property type="term" value="F:mannosylglycerate hydrolase activity"/>
    <property type="evidence" value="ECO:0007669"/>
    <property type="project" value="UniProtKB-EC"/>
</dbReference>
<gene>
    <name evidence="6" type="ORF">J2Z66_003489</name>
</gene>
<dbReference type="InterPro" id="IPR027291">
    <property type="entry name" value="Glyco_hydro_38_N_sf"/>
</dbReference>
<dbReference type="SUPFAM" id="SSF88688">
    <property type="entry name" value="Families 57/38 glycoside transferase middle domain"/>
    <property type="match status" value="1"/>
</dbReference>
<dbReference type="InterPro" id="IPR000602">
    <property type="entry name" value="Glyco_hydro_38_N"/>
</dbReference>
<keyword evidence="4 6" id="KW-0326">Glycosidase</keyword>
<dbReference type="InterPro" id="IPR011682">
    <property type="entry name" value="Glyco_hydro_38_C"/>
</dbReference>
<reference evidence="6 7" key="1">
    <citation type="submission" date="2021-03" db="EMBL/GenBank/DDBJ databases">
        <title>Genomic Encyclopedia of Type Strains, Phase IV (KMG-IV): sequencing the most valuable type-strain genomes for metagenomic binning, comparative biology and taxonomic classification.</title>
        <authorList>
            <person name="Goeker M."/>
        </authorList>
    </citation>
    <scope>NUCLEOTIDE SEQUENCE [LARGE SCALE GENOMIC DNA]</scope>
    <source>
        <strain evidence="6 7">DSM 26048</strain>
    </source>
</reference>
<comment type="caution">
    <text evidence="6">The sequence shown here is derived from an EMBL/GenBank/DDBJ whole genome shotgun (WGS) entry which is preliminary data.</text>
</comment>
<dbReference type="EC" id="3.2.1.170" evidence="6"/>
<name>A0ABS4IWA7_9BACL</name>
<dbReference type="SUPFAM" id="SSF74650">
    <property type="entry name" value="Galactose mutarotase-like"/>
    <property type="match status" value="1"/>
</dbReference>
<dbReference type="Gene3D" id="2.60.40.2220">
    <property type="match status" value="1"/>
</dbReference>
<evidence type="ECO:0000256" key="4">
    <source>
        <dbReference type="ARBA" id="ARBA00023295"/>
    </source>
</evidence>
<evidence type="ECO:0000259" key="5">
    <source>
        <dbReference type="SMART" id="SM00872"/>
    </source>
</evidence>
<protein>
    <submittedName>
        <fullName evidence="6">Alpha-mannosidase/mannosylglycerate hydrolase</fullName>
        <ecNumber evidence="6">3.2.1.170</ecNumber>
        <ecNumber evidence="6">3.2.1.24</ecNumber>
    </submittedName>
</protein>
<dbReference type="Gene3D" id="2.70.98.30">
    <property type="entry name" value="Golgi alpha-mannosidase II, domain 4"/>
    <property type="match status" value="1"/>
</dbReference>
<dbReference type="InterPro" id="IPR011013">
    <property type="entry name" value="Gal_mutarotase_sf_dom"/>
</dbReference>
<evidence type="ECO:0000256" key="3">
    <source>
        <dbReference type="ARBA" id="ARBA00022801"/>
    </source>
</evidence>
<dbReference type="GO" id="GO:0004559">
    <property type="term" value="F:alpha-mannosidase activity"/>
    <property type="evidence" value="ECO:0007669"/>
    <property type="project" value="UniProtKB-EC"/>
</dbReference>
<dbReference type="PANTHER" id="PTHR46017:SF2">
    <property type="entry name" value="MANNOSYLGLYCERATE HYDROLASE"/>
    <property type="match status" value="1"/>
</dbReference>
<sequence length="904" mass="103538">MSKPTIYYYSSTHWDREWYESFQGFRFRLVEMMNEMIEVMEKQADFQTFHLDGQTIVLEDFIEIAPEKKEQLARLIQEGRVVIGPWYVMPDEFLVSGESLIRNLLIGRHISKEWGTEPWKYGFVCDIFGHIAQMPQIFNGFDIPYALLGRGLNEQDVPAHFRWSSPDGSECLTFKLQDHSSYGAFLVVLLNAENKHLSPEDTKESIRKAIDLEMTRSPIPVILLMDCQDHARIRPNTGDYLKMIRELYPEAEIRHTNLEQMGRQLESFRDQMPVRQGELNEPGKNPGSNYLITHTLSSRYPLKQANDECQVLLEKWAEPIAALSDLTGYPIPHTYIPLAYKYLIKNHPHDSICGCSIDKVHQDMQYRFDQSKEIARLVTESFLNKEIKRLESKESDGTRVLSLWNPLFFPRRCVVTLDIDFDPGYSAQFQEPFGYELKNSFKIYDYQGKKIPYGLIQIKKNYNIKDHEKATKVVDRHTISLEVELPAMGTAVYKVVPSKEPSRYLDRLSRTDREAENEYVKLVINDNGTIMVTDKQSGIRYDNLLSYLDNGEIGDGWYHASPVEDRIISSRGADCTIETIENGPVRTVFQITHEIKIPKYMEQQVHGLRRSNEQVKLVIRSRIGLSQGAHYVDVETAIDNQARDHRLRLVIPTGILSTSYFVNQQFAFVERKTGLRTETQSWKERDVPEKQMNGIVGKRFEGVMGSGGIEAGAEAGVSGTGLAFVSAYGLHECAAPDDQNGSLHITLYRSFQKTYLTNGEDGGQIIGPLSFKYALAVMDASTSYADLTRLQEHLQADVYSSSVKVDEAFVPAEPISYFQLSESDICLSILKRPEDNKGGELIVRCYNLSEQASFARFSSFKTIKNVTETNLYEEAVKEIAHDPDGFDIHLEKWKIQTFRIKLEH</sequence>
<evidence type="ECO:0000313" key="6">
    <source>
        <dbReference type="EMBL" id="MBP1991881.1"/>
    </source>
</evidence>
<dbReference type="PANTHER" id="PTHR46017">
    <property type="entry name" value="ALPHA-MANNOSIDASE 2C1"/>
    <property type="match status" value="1"/>
</dbReference>
<dbReference type="SUPFAM" id="SSF88713">
    <property type="entry name" value="Glycoside hydrolase/deacetylase"/>
    <property type="match status" value="1"/>
</dbReference>
<dbReference type="Pfam" id="PF01074">
    <property type="entry name" value="Glyco_hydro_38N"/>
    <property type="match status" value="1"/>
</dbReference>
<keyword evidence="7" id="KW-1185">Reference proteome</keyword>
<keyword evidence="3 6" id="KW-0378">Hydrolase</keyword>
<dbReference type="InterPro" id="IPR011330">
    <property type="entry name" value="Glyco_hydro/deAcase_b/a-brl"/>
</dbReference>
<evidence type="ECO:0000313" key="7">
    <source>
        <dbReference type="Proteomes" id="UP001519287"/>
    </source>
</evidence>
<comment type="similarity">
    <text evidence="1">Belongs to the glycosyl hydrolase 38 family.</text>
</comment>
<evidence type="ECO:0000256" key="1">
    <source>
        <dbReference type="ARBA" id="ARBA00009792"/>
    </source>
</evidence>
<dbReference type="Pfam" id="PF07748">
    <property type="entry name" value="Glyco_hydro_38C"/>
    <property type="match status" value="1"/>
</dbReference>
<dbReference type="InterPro" id="IPR041147">
    <property type="entry name" value="GH38_C"/>
</dbReference>
<dbReference type="Gene3D" id="3.20.110.10">
    <property type="entry name" value="Glycoside hydrolase 38, N terminal domain"/>
    <property type="match status" value="1"/>
</dbReference>
<dbReference type="InterPro" id="IPR015341">
    <property type="entry name" value="Glyco_hydro_38_cen"/>
</dbReference>
<accession>A0ABS4IWA7</accession>
<dbReference type="EC" id="3.2.1.24" evidence="6"/>
<keyword evidence="2" id="KW-0479">Metal-binding</keyword>
<dbReference type="SMART" id="SM00872">
    <property type="entry name" value="Alpha-mann_mid"/>
    <property type="match status" value="1"/>
</dbReference>
<dbReference type="InterPro" id="IPR037094">
    <property type="entry name" value="Glyco_hydro_38_cen_sf"/>
</dbReference>
<dbReference type="Gene3D" id="1.20.1270.50">
    <property type="entry name" value="Glycoside hydrolase family 38, central domain"/>
    <property type="match status" value="1"/>
</dbReference>
<dbReference type="Proteomes" id="UP001519287">
    <property type="component" value="Unassembled WGS sequence"/>
</dbReference>
<dbReference type="RefSeq" id="WP_209972611.1">
    <property type="nucleotide sequence ID" value="NZ_JAGGLB010000011.1"/>
</dbReference>
<dbReference type="InterPro" id="IPR028995">
    <property type="entry name" value="Glyco_hydro_57/38_cen_sf"/>
</dbReference>
<dbReference type="EMBL" id="JAGGLB010000011">
    <property type="protein sequence ID" value="MBP1991881.1"/>
    <property type="molecule type" value="Genomic_DNA"/>
</dbReference>
<dbReference type="Pfam" id="PF17677">
    <property type="entry name" value="Glyco_hydro38C2"/>
    <property type="match status" value="1"/>
</dbReference>
<organism evidence="6 7">
    <name type="scientific">Paenibacillus eucommiae</name>
    <dbReference type="NCBI Taxonomy" id="1355755"/>
    <lineage>
        <taxon>Bacteria</taxon>
        <taxon>Bacillati</taxon>
        <taxon>Bacillota</taxon>
        <taxon>Bacilli</taxon>
        <taxon>Bacillales</taxon>
        <taxon>Paenibacillaceae</taxon>
        <taxon>Paenibacillus</taxon>
    </lineage>
</organism>
<proteinExistence type="inferred from homology"/>
<feature type="domain" description="Glycoside hydrolase family 38 central" evidence="5">
    <location>
        <begin position="295"/>
        <end position="368"/>
    </location>
</feature>
<evidence type="ECO:0000256" key="2">
    <source>
        <dbReference type="ARBA" id="ARBA00022723"/>
    </source>
</evidence>
<dbReference type="Pfam" id="PF09261">
    <property type="entry name" value="Alpha-mann_mid"/>
    <property type="match status" value="1"/>
</dbReference>